<protein>
    <submittedName>
        <fullName evidence="2">DUF1405 domain-containing protein</fullName>
    </submittedName>
</protein>
<accession>A0AAE3K865</accession>
<keyword evidence="3" id="KW-1185">Reference proteome</keyword>
<keyword evidence="1" id="KW-0472">Membrane</keyword>
<feature type="transmembrane region" description="Helical" evidence="1">
    <location>
        <begin position="198"/>
        <end position="231"/>
    </location>
</feature>
<dbReference type="PANTHER" id="PTHR40042">
    <property type="entry name" value="HYPOTHETICAL MEMBRANE SPANNING PROTEIN"/>
    <property type="match status" value="1"/>
</dbReference>
<evidence type="ECO:0000313" key="3">
    <source>
        <dbReference type="Proteomes" id="UP001203207"/>
    </source>
</evidence>
<sequence>MTRVLGSTQEVPPRDALPWWIAPVPKAIEDLGLRLVWLIVAINIGGTAFGFWYYRFQFTETPMSMWIFVPDSPMATLFIAIAFGLWAVGRSNDYVTALAFFGNIKLGLWTPWVLAAFFEAFFGLNGPLMYGFLFVSHLAMVVQAFVLHRITDFPVKAVAVALAWYTIDLTVDYFIPIVGQPAAADFLAVQPHHTRIPVLYDTIIIGGANAFQIAAWGAVILTIVPLFFALATRVQKLESRQSQ</sequence>
<dbReference type="Proteomes" id="UP001203207">
    <property type="component" value="Unassembled WGS sequence"/>
</dbReference>
<keyword evidence="1" id="KW-1133">Transmembrane helix</keyword>
<comment type="caution">
    <text evidence="2">The sequence shown here is derived from an EMBL/GenBank/DDBJ whole genome shotgun (WGS) entry which is preliminary data.</text>
</comment>
<feature type="transmembrane region" description="Helical" evidence="1">
    <location>
        <begin position="100"/>
        <end position="122"/>
    </location>
</feature>
<evidence type="ECO:0000256" key="1">
    <source>
        <dbReference type="SAM" id="Phobius"/>
    </source>
</evidence>
<feature type="transmembrane region" description="Helical" evidence="1">
    <location>
        <begin position="159"/>
        <end position="178"/>
    </location>
</feature>
<dbReference type="PANTHER" id="PTHR40042:SF1">
    <property type="entry name" value="DUF1405 DOMAIN-CONTAINING PROTEIN"/>
    <property type="match status" value="1"/>
</dbReference>
<keyword evidence="1" id="KW-0812">Transmembrane</keyword>
<feature type="transmembrane region" description="Helical" evidence="1">
    <location>
        <begin position="128"/>
        <end position="147"/>
    </location>
</feature>
<evidence type="ECO:0000313" key="2">
    <source>
        <dbReference type="EMBL" id="MCL9816716.1"/>
    </source>
</evidence>
<dbReference type="EMBL" id="JAKRVX010000002">
    <property type="protein sequence ID" value="MCL9816716.1"/>
    <property type="molecule type" value="Genomic_DNA"/>
</dbReference>
<feature type="transmembrane region" description="Helical" evidence="1">
    <location>
        <begin position="66"/>
        <end position="88"/>
    </location>
</feature>
<dbReference type="AlphaFoldDB" id="A0AAE3K865"/>
<dbReference type="RefSeq" id="WP_174652187.1">
    <property type="nucleotide sequence ID" value="NZ_JAKRVX010000002.1"/>
</dbReference>
<organism evidence="2 3">
    <name type="scientific">Natronocalculus amylovorans</name>
    <dbReference type="NCBI Taxonomy" id="2917812"/>
    <lineage>
        <taxon>Archaea</taxon>
        <taxon>Methanobacteriati</taxon>
        <taxon>Methanobacteriota</taxon>
        <taxon>Stenosarchaea group</taxon>
        <taxon>Halobacteria</taxon>
        <taxon>Halobacteriales</taxon>
        <taxon>Haloferacaceae</taxon>
        <taxon>Natronocalculus</taxon>
    </lineage>
</organism>
<dbReference type="InterPro" id="IPR009845">
    <property type="entry name" value="DUF1405"/>
</dbReference>
<gene>
    <name evidence="2" type="ORF">AArcSt2_07140</name>
</gene>
<proteinExistence type="predicted"/>
<reference evidence="2" key="1">
    <citation type="journal article" date="2022" name="Syst. Appl. Microbiol.">
        <title>Natronocalculus amylovorans gen. nov., sp. nov., and Natranaeroarchaeum aerophilus sp. nov., dominant culturable amylolytic natronoarchaea from hypersaline soda lakes in southwestern Siberia.</title>
        <authorList>
            <person name="Sorokin D.Y."/>
            <person name="Elcheninov A.G."/>
            <person name="Khizhniak T.V."/>
            <person name="Koenen M."/>
            <person name="Bale N.J."/>
            <person name="Damste J.S.S."/>
            <person name="Kublanov I.V."/>
        </authorList>
    </citation>
    <scope>NUCLEOTIDE SEQUENCE</scope>
    <source>
        <strain evidence="2">AArc-St2</strain>
    </source>
</reference>
<reference evidence="2" key="2">
    <citation type="submission" date="2022-02" db="EMBL/GenBank/DDBJ databases">
        <authorList>
            <person name="Elcheninov A.G."/>
            <person name="Sorokin D.Y."/>
            <person name="Kublanov I.V."/>
        </authorList>
    </citation>
    <scope>NUCLEOTIDE SEQUENCE</scope>
    <source>
        <strain evidence="2">AArc-St2</strain>
    </source>
</reference>
<feature type="transmembrane region" description="Helical" evidence="1">
    <location>
        <begin position="35"/>
        <end position="54"/>
    </location>
</feature>
<name>A0AAE3K865_9EURY</name>
<dbReference type="Pfam" id="PF07187">
    <property type="entry name" value="DUF1405"/>
    <property type="match status" value="1"/>
</dbReference>